<dbReference type="Gene3D" id="2.40.128.270">
    <property type="match status" value="1"/>
</dbReference>
<dbReference type="AlphaFoldDB" id="A0A286D9Q7"/>
<sequence length="270" mass="28998">MKRLLLLTLPLLLAGCPKPADDTAATEAPTASAATTAPADASLLPKYHWRLSGAADAEGRRIDTLFVRAEQPVQLDFAQGRLGIANTCNRIGGGYAIDGTQLKIEQLSSTLMACADNALTTLDQEVSKRLEGTLSFAIQPANGMPQLTLTNSQGDVLAFTGYATAETRYGGAGEQAFLEVAAQTKPCSHPLIADKQCLQVREIRYDDNGVKIAGTDGFSHFYEGIEGYTHEPGVRNVLRVKRFRRDPVPADASDTAYVLDMVVESEVVKP</sequence>
<dbReference type="PROSITE" id="PS51257">
    <property type="entry name" value="PROKAR_LIPOPROTEIN"/>
    <property type="match status" value="1"/>
</dbReference>
<feature type="signal peptide" evidence="1">
    <location>
        <begin position="1"/>
        <end position="20"/>
    </location>
</feature>
<evidence type="ECO:0000313" key="5">
    <source>
        <dbReference type="Proteomes" id="UP000219374"/>
    </source>
</evidence>
<protein>
    <submittedName>
        <fullName evidence="4">Heat shock protein HslJ</fullName>
    </submittedName>
</protein>
<dbReference type="InterPro" id="IPR038670">
    <property type="entry name" value="HslJ-like_sf"/>
</dbReference>
<evidence type="ECO:0000259" key="2">
    <source>
        <dbReference type="Pfam" id="PF03724"/>
    </source>
</evidence>
<keyword evidence="5" id="KW-1185">Reference proteome</keyword>
<dbReference type="Proteomes" id="UP000219374">
    <property type="component" value="Unassembled WGS sequence"/>
</dbReference>
<dbReference type="RefSeq" id="WP_097122641.1">
    <property type="nucleotide sequence ID" value="NZ_OCND01000007.1"/>
</dbReference>
<feature type="domain" description="DUF306" evidence="2">
    <location>
        <begin position="67"/>
        <end position="159"/>
    </location>
</feature>
<dbReference type="Pfam" id="PF14302">
    <property type="entry name" value="DUF4377"/>
    <property type="match status" value="1"/>
</dbReference>
<dbReference type="PANTHER" id="PTHR35535">
    <property type="entry name" value="HEAT SHOCK PROTEIN HSLJ"/>
    <property type="match status" value="1"/>
</dbReference>
<feature type="chain" id="PRO_5012628750" evidence="1">
    <location>
        <begin position="21"/>
        <end position="270"/>
    </location>
</feature>
<proteinExistence type="predicted"/>
<feature type="domain" description="DUF4377" evidence="3">
    <location>
        <begin position="179"/>
        <end position="264"/>
    </location>
</feature>
<gene>
    <name evidence="4" type="ORF">SAMN06296416_10758</name>
</gene>
<evidence type="ECO:0000259" key="3">
    <source>
        <dbReference type="Pfam" id="PF14302"/>
    </source>
</evidence>
<dbReference type="InterPro" id="IPR025485">
    <property type="entry name" value="DUF4377"/>
</dbReference>
<dbReference type="InterPro" id="IPR005184">
    <property type="entry name" value="DUF306_Meta_HslJ"/>
</dbReference>
<keyword evidence="4" id="KW-0346">Stress response</keyword>
<dbReference type="OrthoDB" id="7871744at2"/>
<dbReference type="Pfam" id="PF03724">
    <property type="entry name" value="META"/>
    <property type="match status" value="1"/>
</dbReference>
<name>A0A286D9Q7_9GAMM</name>
<reference evidence="4 5" key="1">
    <citation type="submission" date="2017-09" db="EMBL/GenBank/DDBJ databases">
        <authorList>
            <person name="Ehlers B."/>
            <person name="Leendertz F.H."/>
        </authorList>
    </citation>
    <scope>NUCLEOTIDE SEQUENCE [LARGE SCALE GENOMIC DNA]</scope>
    <source>
        <strain evidence="4 5">CGMCC 1.10978</strain>
    </source>
</reference>
<dbReference type="EMBL" id="OCND01000007">
    <property type="protein sequence ID" value="SOD55380.1"/>
    <property type="molecule type" value="Genomic_DNA"/>
</dbReference>
<keyword evidence="1" id="KW-0732">Signal</keyword>
<organism evidence="4 5">
    <name type="scientific">Pseudoxanthomonas wuyuanensis</name>
    <dbReference type="NCBI Taxonomy" id="1073196"/>
    <lineage>
        <taxon>Bacteria</taxon>
        <taxon>Pseudomonadati</taxon>
        <taxon>Pseudomonadota</taxon>
        <taxon>Gammaproteobacteria</taxon>
        <taxon>Lysobacterales</taxon>
        <taxon>Lysobacteraceae</taxon>
        <taxon>Pseudoxanthomonas</taxon>
    </lineage>
</organism>
<dbReference type="InterPro" id="IPR053147">
    <property type="entry name" value="Hsp_HslJ-like"/>
</dbReference>
<accession>A0A286D9Q7</accession>
<evidence type="ECO:0000256" key="1">
    <source>
        <dbReference type="SAM" id="SignalP"/>
    </source>
</evidence>
<dbReference type="PANTHER" id="PTHR35535:SF2">
    <property type="entry name" value="DUF306 DOMAIN-CONTAINING PROTEIN"/>
    <property type="match status" value="1"/>
</dbReference>
<evidence type="ECO:0000313" key="4">
    <source>
        <dbReference type="EMBL" id="SOD55380.1"/>
    </source>
</evidence>